<keyword evidence="3" id="KW-1185">Reference proteome</keyword>
<dbReference type="EMBL" id="JADNRY010000933">
    <property type="protein sequence ID" value="KAF9024009.1"/>
    <property type="molecule type" value="Genomic_DNA"/>
</dbReference>
<evidence type="ECO:0000313" key="3">
    <source>
        <dbReference type="Proteomes" id="UP000772434"/>
    </source>
</evidence>
<comment type="caution">
    <text evidence="2">The sequence shown here is derived from an EMBL/GenBank/DDBJ whole genome shotgun (WGS) entry which is preliminary data.</text>
</comment>
<reference evidence="2" key="1">
    <citation type="submission" date="2020-11" db="EMBL/GenBank/DDBJ databases">
        <authorList>
            <consortium name="DOE Joint Genome Institute"/>
            <person name="Ahrendt S."/>
            <person name="Riley R."/>
            <person name="Andreopoulos W."/>
            <person name="Labutti K."/>
            <person name="Pangilinan J."/>
            <person name="Ruiz-Duenas F.J."/>
            <person name="Barrasa J.M."/>
            <person name="Sanchez-Garcia M."/>
            <person name="Camarero S."/>
            <person name="Miyauchi S."/>
            <person name="Serrano A."/>
            <person name="Linde D."/>
            <person name="Babiker R."/>
            <person name="Drula E."/>
            <person name="Ayuso-Fernandez I."/>
            <person name="Pacheco R."/>
            <person name="Padilla G."/>
            <person name="Ferreira P."/>
            <person name="Barriuso J."/>
            <person name="Kellner H."/>
            <person name="Castanera R."/>
            <person name="Alfaro M."/>
            <person name="Ramirez L."/>
            <person name="Pisabarro A.G."/>
            <person name="Kuo A."/>
            <person name="Tritt A."/>
            <person name="Lipzen A."/>
            <person name="He G."/>
            <person name="Yan M."/>
            <person name="Ng V."/>
            <person name="Cullen D."/>
            <person name="Martin F."/>
            <person name="Rosso M.-N."/>
            <person name="Henrissat B."/>
            <person name="Hibbett D."/>
            <person name="Martinez A.T."/>
            <person name="Grigoriev I.V."/>
        </authorList>
    </citation>
    <scope>NUCLEOTIDE SEQUENCE</scope>
    <source>
        <strain evidence="2">AH 40177</strain>
    </source>
</reference>
<dbReference type="OrthoDB" id="3056889at2759"/>
<feature type="region of interest" description="Disordered" evidence="1">
    <location>
        <begin position="196"/>
        <end position="268"/>
    </location>
</feature>
<dbReference type="Proteomes" id="UP000772434">
    <property type="component" value="Unassembled WGS sequence"/>
</dbReference>
<proteinExistence type="predicted"/>
<name>A0A9P5P197_9AGAR</name>
<evidence type="ECO:0000256" key="1">
    <source>
        <dbReference type="SAM" id="MobiDB-lite"/>
    </source>
</evidence>
<dbReference type="AlphaFoldDB" id="A0A9P5P197"/>
<gene>
    <name evidence="2" type="ORF">BDP27DRAFT_1376892</name>
</gene>
<feature type="compositionally biased region" description="Basic and acidic residues" evidence="1">
    <location>
        <begin position="258"/>
        <end position="268"/>
    </location>
</feature>
<protein>
    <submittedName>
        <fullName evidence="2">Uncharacterized protein</fullName>
    </submittedName>
</protein>
<feature type="compositionally biased region" description="Basic and acidic residues" evidence="1">
    <location>
        <begin position="204"/>
        <end position="225"/>
    </location>
</feature>
<organism evidence="2 3">
    <name type="scientific">Rhodocollybia butyracea</name>
    <dbReference type="NCBI Taxonomy" id="206335"/>
    <lineage>
        <taxon>Eukaryota</taxon>
        <taxon>Fungi</taxon>
        <taxon>Dikarya</taxon>
        <taxon>Basidiomycota</taxon>
        <taxon>Agaricomycotina</taxon>
        <taxon>Agaricomycetes</taxon>
        <taxon>Agaricomycetidae</taxon>
        <taxon>Agaricales</taxon>
        <taxon>Marasmiineae</taxon>
        <taxon>Omphalotaceae</taxon>
        <taxon>Rhodocollybia</taxon>
    </lineage>
</organism>
<feature type="region of interest" description="Disordered" evidence="1">
    <location>
        <begin position="489"/>
        <end position="615"/>
    </location>
</feature>
<accession>A0A9P5P197</accession>
<evidence type="ECO:0000313" key="2">
    <source>
        <dbReference type="EMBL" id="KAF9024009.1"/>
    </source>
</evidence>
<feature type="compositionally biased region" description="Polar residues" evidence="1">
    <location>
        <begin position="131"/>
        <end position="141"/>
    </location>
</feature>
<feature type="compositionally biased region" description="Basic and acidic residues" evidence="1">
    <location>
        <begin position="489"/>
        <end position="551"/>
    </location>
</feature>
<sequence>MWRVPLRCRREEGSVAAGDLLCPAIQHSCWLAAGLDDVQTWLSQSNKFSGNQDVPKPLVSLVDACVLEKWAGDQSQAPKNRAAPSGLSMLEICSPCFQASFISTKCKGARQDVVLKAALLLLLLRKKPKISNSHSQGSRKNANGKDKRQGDEPVGNLQAYGQKNLVGVPQGIRARMLSFAARPGLNEQEEAYLRQIENSSQSNSRRDGPRTATDDEMQDQDKGGSKGEGNSDVTMEDDKAGYVVVEDATEQKGKKKNRDGESAGRGKVLESDIASSTLAKISKQASRMGICLLDMFPDDKMFAWEILEKELVRQKENGDDAVLEDLIETQKDPQKVEDLLAWMKYGESDVCYALAQAARILVNQYFELGSVAEGEPREKKITGQPFYSLLIPQTLCAFLLDDRQSKADLLLVAELHELKHVPACLIAMVTATVFVLIKCNIPISSKNLTEHYSSIVASLEGIRTHSPAYFDFLEKQAYKNMKRRRRGGCKEERCKEEGAEEGSKGSKEEGCGGEEASKDAEESGRGGEGGREEKREEKQDVEQKKKAEKGGPLDPCRWRGFIVDSPCLSNSQQDPPNPRKSPKPASIPIIRDYGVQGTKPSLYGPARRMMHVSNR</sequence>
<feature type="region of interest" description="Disordered" evidence="1">
    <location>
        <begin position="131"/>
        <end position="162"/>
    </location>
</feature>